<dbReference type="PANTHER" id="PTHR43798">
    <property type="entry name" value="MONOACYLGLYCEROL LIPASE"/>
    <property type="match status" value="1"/>
</dbReference>
<evidence type="ECO:0000313" key="3">
    <source>
        <dbReference type="Proteomes" id="UP001265550"/>
    </source>
</evidence>
<dbReference type="Gene3D" id="3.40.50.1820">
    <property type="entry name" value="alpha/beta hydrolase"/>
    <property type="match status" value="1"/>
</dbReference>
<sequence>MTPQRIHLDGVELNAVVMGSGPWVTLSHSLGADLNMWAPQLQFLASRFTVLAYDIRGHGASSVPPGPYTLEQLADDAHALLRHLKVQRTHWVGLSLGGMIGQVLALRHPEVVDRVVIADSNSQVPPAAQAMWAERAALARSQGMGALVEGTMGRWFTPAFAGRDPQTHARIAAQLAATPAEGYAACCAAICGLDTLDKLPRLRQPALVMVGEEDQATPIDMSRKIAAAWPGAELVLLRDAAHLSNVEQPDAFNRELQRFLG</sequence>
<accession>A0ABU1VHN4</accession>
<dbReference type="InterPro" id="IPR026968">
    <property type="entry name" value="PcaD/CatD"/>
</dbReference>
<dbReference type="RefSeq" id="WP_204735278.1">
    <property type="nucleotide sequence ID" value="NZ_JAVDWE010000018.1"/>
</dbReference>
<dbReference type="GO" id="GO:0047570">
    <property type="term" value="F:3-oxoadipate enol-lactonase activity"/>
    <property type="evidence" value="ECO:0007669"/>
    <property type="project" value="UniProtKB-EC"/>
</dbReference>
<dbReference type="PRINTS" id="PR00111">
    <property type="entry name" value="ABHYDROLASE"/>
</dbReference>
<evidence type="ECO:0000313" key="2">
    <source>
        <dbReference type="EMBL" id="MDR7096985.1"/>
    </source>
</evidence>
<organism evidence="2 3">
    <name type="scientific">Hydrogenophaga laconesensis</name>
    <dbReference type="NCBI Taxonomy" id="1805971"/>
    <lineage>
        <taxon>Bacteria</taxon>
        <taxon>Pseudomonadati</taxon>
        <taxon>Pseudomonadota</taxon>
        <taxon>Betaproteobacteria</taxon>
        <taxon>Burkholderiales</taxon>
        <taxon>Comamonadaceae</taxon>
        <taxon>Hydrogenophaga</taxon>
    </lineage>
</organism>
<dbReference type="InterPro" id="IPR050266">
    <property type="entry name" value="AB_hydrolase_sf"/>
</dbReference>
<reference evidence="2 3" key="1">
    <citation type="submission" date="2023-07" db="EMBL/GenBank/DDBJ databases">
        <title>Sorghum-associated microbial communities from plants grown in Nebraska, USA.</title>
        <authorList>
            <person name="Schachtman D."/>
        </authorList>
    </citation>
    <scope>NUCLEOTIDE SEQUENCE [LARGE SCALE GENOMIC DNA]</scope>
    <source>
        <strain evidence="2 3">BE240</strain>
    </source>
</reference>
<dbReference type="NCBIfam" id="TIGR02427">
    <property type="entry name" value="protocat_pcaD"/>
    <property type="match status" value="1"/>
</dbReference>
<proteinExistence type="predicted"/>
<protein>
    <submittedName>
        <fullName evidence="2">3-oxoadipate enol-lactonase</fullName>
        <ecNumber evidence="2">3.1.1.24</ecNumber>
    </submittedName>
</protein>
<name>A0ABU1VHN4_9BURK</name>
<dbReference type="InterPro" id="IPR029058">
    <property type="entry name" value="AB_hydrolase_fold"/>
</dbReference>
<dbReference type="Pfam" id="PF00561">
    <property type="entry name" value="Abhydrolase_1"/>
    <property type="match status" value="1"/>
</dbReference>
<comment type="caution">
    <text evidence="2">The sequence shown here is derived from an EMBL/GenBank/DDBJ whole genome shotgun (WGS) entry which is preliminary data.</text>
</comment>
<dbReference type="InterPro" id="IPR000073">
    <property type="entry name" value="AB_hydrolase_1"/>
</dbReference>
<dbReference type="EC" id="3.1.1.24" evidence="2"/>
<keyword evidence="2" id="KW-0378">Hydrolase</keyword>
<keyword evidence="3" id="KW-1185">Reference proteome</keyword>
<dbReference type="EMBL" id="JAVDWE010000018">
    <property type="protein sequence ID" value="MDR7096985.1"/>
    <property type="molecule type" value="Genomic_DNA"/>
</dbReference>
<gene>
    <name evidence="2" type="ORF">J2X09_004754</name>
</gene>
<dbReference type="SUPFAM" id="SSF53474">
    <property type="entry name" value="alpha/beta-Hydrolases"/>
    <property type="match status" value="1"/>
</dbReference>
<dbReference type="Proteomes" id="UP001265550">
    <property type="component" value="Unassembled WGS sequence"/>
</dbReference>
<evidence type="ECO:0000259" key="1">
    <source>
        <dbReference type="Pfam" id="PF00561"/>
    </source>
</evidence>
<feature type="domain" description="AB hydrolase-1" evidence="1">
    <location>
        <begin position="22"/>
        <end position="248"/>
    </location>
</feature>